<comment type="caution">
    <text evidence="2">The sequence shown here is derived from an EMBL/GenBank/DDBJ whole genome shotgun (WGS) entry which is preliminary data.</text>
</comment>
<dbReference type="Pfam" id="PF05800">
    <property type="entry name" value="GvpO"/>
    <property type="match status" value="1"/>
</dbReference>
<evidence type="ECO:0000256" key="1">
    <source>
        <dbReference type="SAM" id="MobiDB-lite"/>
    </source>
</evidence>
<protein>
    <submittedName>
        <fullName evidence="2">Gas vesicle protein</fullName>
    </submittedName>
</protein>
<organism evidence="2 3">
    <name type="scientific">Sphaerisporangium corydalis</name>
    <dbReference type="NCBI Taxonomy" id="1441875"/>
    <lineage>
        <taxon>Bacteria</taxon>
        <taxon>Bacillati</taxon>
        <taxon>Actinomycetota</taxon>
        <taxon>Actinomycetes</taxon>
        <taxon>Streptosporangiales</taxon>
        <taxon>Streptosporangiaceae</taxon>
        <taxon>Sphaerisporangium</taxon>
    </lineage>
</organism>
<feature type="compositionally biased region" description="Acidic residues" evidence="1">
    <location>
        <begin position="26"/>
        <end position="64"/>
    </location>
</feature>
<evidence type="ECO:0000313" key="2">
    <source>
        <dbReference type="EMBL" id="MFC4587191.1"/>
    </source>
</evidence>
<reference evidence="3" key="1">
    <citation type="journal article" date="2019" name="Int. J. Syst. Evol. Microbiol.">
        <title>The Global Catalogue of Microorganisms (GCM) 10K type strain sequencing project: providing services to taxonomists for standard genome sequencing and annotation.</title>
        <authorList>
            <consortium name="The Broad Institute Genomics Platform"/>
            <consortium name="The Broad Institute Genome Sequencing Center for Infectious Disease"/>
            <person name="Wu L."/>
            <person name="Ma J."/>
        </authorList>
    </citation>
    <scope>NUCLEOTIDE SEQUENCE [LARGE SCALE GENOMIC DNA]</scope>
    <source>
        <strain evidence="3">CCUG 49560</strain>
    </source>
</reference>
<accession>A0ABV9EFA3</accession>
<dbReference type="RefSeq" id="WP_262844971.1">
    <property type="nucleotide sequence ID" value="NZ_JANZYP010000035.1"/>
</dbReference>
<dbReference type="Proteomes" id="UP001595891">
    <property type="component" value="Unassembled WGS sequence"/>
</dbReference>
<evidence type="ECO:0000313" key="3">
    <source>
        <dbReference type="Proteomes" id="UP001595891"/>
    </source>
</evidence>
<feature type="region of interest" description="Disordered" evidence="1">
    <location>
        <begin position="1"/>
        <end position="90"/>
    </location>
</feature>
<dbReference type="InterPro" id="IPR008634">
    <property type="entry name" value="Gas-vesicle_GvpO"/>
</dbReference>
<sequence>MPASRRTHGERGAGGYVPGDSVQYDDGVDEEPFDDGEPGDELLDEESPDGESLDEEPDEELAGEEPERPRMRRVARREAPPRLTAATAGRSGLRYMGELTGKDIEGVTMVRPGDGGWTVEVEVVEDHRVPSSGDTLAIYAVDLDAGGDLVSYRRVRCFKRAKGDSGGAY</sequence>
<gene>
    <name evidence="2" type="ORF">ACFO8L_13945</name>
</gene>
<keyword evidence="3" id="KW-1185">Reference proteome</keyword>
<proteinExistence type="predicted"/>
<dbReference type="EMBL" id="JBHSFN010000007">
    <property type="protein sequence ID" value="MFC4587191.1"/>
    <property type="molecule type" value="Genomic_DNA"/>
</dbReference>
<name>A0ABV9EFA3_9ACTN</name>